<dbReference type="GO" id="GO:0005507">
    <property type="term" value="F:copper ion binding"/>
    <property type="evidence" value="ECO:0007669"/>
    <property type="project" value="InterPro"/>
</dbReference>
<gene>
    <name evidence="7" type="ORF">FE782_30535</name>
</gene>
<dbReference type="Pfam" id="PF03640">
    <property type="entry name" value="Lipoprotein_15"/>
    <property type="match status" value="4"/>
</dbReference>
<dbReference type="Pfam" id="PF00127">
    <property type="entry name" value="Copper-bind"/>
    <property type="match status" value="1"/>
</dbReference>
<keyword evidence="4" id="KW-0186">Copper</keyword>
<dbReference type="InterPro" id="IPR005297">
    <property type="entry name" value="Lipoprotein_repeat"/>
</dbReference>
<dbReference type="SUPFAM" id="SSF49503">
    <property type="entry name" value="Cupredoxins"/>
    <property type="match status" value="1"/>
</dbReference>
<dbReference type="Gene3D" id="2.60.40.420">
    <property type="entry name" value="Cupredoxins - blue copper proteins"/>
    <property type="match status" value="1"/>
</dbReference>
<dbReference type="EMBL" id="VCIW01000035">
    <property type="protein sequence ID" value="TLS48475.1"/>
    <property type="molecule type" value="Genomic_DNA"/>
</dbReference>
<evidence type="ECO:0000259" key="6">
    <source>
        <dbReference type="Pfam" id="PF00127"/>
    </source>
</evidence>
<evidence type="ECO:0000256" key="1">
    <source>
        <dbReference type="ARBA" id="ARBA00022448"/>
    </source>
</evidence>
<keyword evidence="8" id="KW-1185">Reference proteome</keyword>
<sequence length="540" mass="57128">MKTWIRGVRLGVAAGLLSLTAAFGIGASAAEDDFTLQSDADVAGRLGLLLGDGDGLTRDYLEKTSTRLQAALISLRLTGKLQEAMDYEPTSNFIDKDSVSVGNQAVLGYLKEHPELGWQGSGDGTFDPLSVISSQQFYKVMLEALGYAEGVDFAYADTEAFAASKGLGGIRGEGELTNAHLATALVESLGATTSEGGTLLASLQASGVVTADAALPTGKRLALANDPELGTVLTNSEGRTLYFFTKDVADLNSCQGGCLTNWPIFYEDDLIVPATLKADDFAVFTRSDGEKQLTYKGWPLYTFAKDAAAGDANGEGANGVWFAAKPDYAVMIGTSAEHGDYLTDAYGNALYYFDKDSPNASACAGQCVANWPLFMAHGAVPSTLSADDFGMINHPEGGMVSTFKSYPLYYFAKDAAWGDTLGQNVNNVWFLVSPKTFEGTSAEAGAGAGTGAGAQQGKTYNVDIREFSFGSEPLTVEAGSTVVFTNYDDMEHNAVAANGAFATPLLKKGESFAITLNEAGTYEYFCEPHKRFMTGTIIVK</sequence>
<dbReference type="InterPro" id="IPR008972">
    <property type="entry name" value="Cupredoxin"/>
</dbReference>
<protein>
    <recommendedName>
        <fullName evidence="6">Blue (type 1) copper domain-containing protein</fullName>
    </recommendedName>
</protein>
<feature type="chain" id="PRO_5024338089" description="Blue (type 1) copper domain-containing protein" evidence="5">
    <location>
        <begin position="30"/>
        <end position="540"/>
    </location>
</feature>
<evidence type="ECO:0000313" key="8">
    <source>
        <dbReference type="Proteomes" id="UP000309676"/>
    </source>
</evidence>
<dbReference type="InterPro" id="IPR000923">
    <property type="entry name" value="BlueCu_1"/>
</dbReference>
<keyword evidence="1" id="KW-0813">Transport</keyword>
<dbReference type="OrthoDB" id="9800666at2"/>
<dbReference type="GO" id="GO:0009055">
    <property type="term" value="F:electron transfer activity"/>
    <property type="evidence" value="ECO:0007669"/>
    <property type="project" value="InterPro"/>
</dbReference>
<dbReference type="PANTHER" id="PTHR39335">
    <property type="entry name" value="BLL4220 PROTEIN"/>
    <property type="match status" value="1"/>
</dbReference>
<dbReference type="Proteomes" id="UP000309676">
    <property type="component" value="Unassembled WGS sequence"/>
</dbReference>
<dbReference type="GO" id="GO:0043448">
    <property type="term" value="P:alkane catabolic process"/>
    <property type="evidence" value="ECO:0007669"/>
    <property type="project" value="TreeGrafter"/>
</dbReference>
<dbReference type="InterPro" id="IPR035668">
    <property type="entry name" value="Amicyanin"/>
</dbReference>
<evidence type="ECO:0000256" key="3">
    <source>
        <dbReference type="ARBA" id="ARBA00022982"/>
    </source>
</evidence>
<comment type="caution">
    <text evidence="7">The sequence shown here is derived from an EMBL/GenBank/DDBJ whole genome shotgun (WGS) entry which is preliminary data.</text>
</comment>
<feature type="domain" description="Blue (type 1) copper" evidence="6">
    <location>
        <begin position="461"/>
        <end position="540"/>
    </location>
</feature>
<dbReference type="PANTHER" id="PTHR39335:SF1">
    <property type="entry name" value="BLL4220 PROTEIN"/>
    <property type="match status" value="1"/>
</dbReference>
<dbReference type="PROSITE" id="PS00196">
    <property type="entry name" value="COPPER_BLUE"/>
    <property type="match status" value="1"/>
</dbReference>
<organism evidence="7 8">
    <name type="scientific">Paenibacillus antri</name>
    <dbReference type="NCBI Taxonomy" id="2582848"/>
    <lineage>
        <taxon>Bacteria</taxon>
        <taxon>Bacillati</taxon>
        <taxon>Bacillota</taxon>
        <taxon>Bacilli</taxon>
        <taxon>Bacillales</taxon>
        <taxon>Paenibacillaceae</taxon>
        <taxon>Paenibacillus</taxon>
    </lineage>
</organism>
<evidence type="ECO:0000313" key="7">
    <source>
        <dbReference type="EMBL" id="TLS48475.1"/>
    </source>
</evidence>
<evidence type="ECO:0000256" key="4">
    <source>
        <dbReference type="ARBA" id="ARBA00023008"/>
    </source>
</evidence>
<evidence type="ECO:0000256" key="2">
    <source>
        <dbReference type="ARBA" id="ARBA00022723"/>
    </source>
</evidence>
<accession>A0A5R9GAN0</accession>
<dbReference type="InterPro" id="IPR028871">
    <property type="entry name" value="BlueCu_1_BS"/>
</dbReference>
<proteinExistence type="predicted"/>
<dbReference type="AlphaFoldDB" id="A0A5R9GAN0"/>
<name>A0A5R9GAN0_9BACL</name>
<reference evidence="7 8" key="1">
    <citation type="submission" date="2019-05" db="EMBL/GenBank/DDBJ databases">
        <authorList>
            <person name="Narsing Rao M.P."/>
            <person name="Li W.J."/>
        </authorList>
    </citation>
    <scope>NUCLEOTIDE SEQUENCE [LARGE SCALE GENOMIC DNA]</scope>
    <source>
        <strain evidence="7 8">SYSU_K30003</strain>
    </source>
</reference>
<dbReference type="RefSeq" id="WP_138198140.1">
    <property type="nucleotide sequence ID" value="NZ_VCIW01000035.1"/>
</dbReference>
<dbReference type="CDD" id="cd13921">
    <property type="entry name" value="Amicyanin"/>
    <property type="match status" value="1"/>
</dbReference>
<keyword evidence="3" id="KW-0249">Electron transport</keyword>
<keyword evidence="5" id="KW-0732">Signal</keyword>
<evidence type="ECO:0000256" key="5">
    <source>
        <dbReference type="SAM" id="SignalP"/>
    </source>
</evidence>
<keyword evidence="2" id="KW-0479">Metal-binding</keyword>
<feature type="signal peptide" evidence="5">
    <location>
        <begin position="1"/>
        <end position="29"/>
    </location>
</feature>